<accession>A0AC34PZK8</accession>
<sequence length="444" mass="49179">MPGTLPAKAKDVEKVEMCKAVKCSFLESSCSWTLGPSWKRADGNIAMEVAGEDVVVSALFKSPLGSYLEFDLWMSDDSFFTVFEIMDGIDVMLFTRQGMSNNGWHRFRIPLRPSFSPVQIKFKNSLPPGGFITLSNTRLVNGNGEEVSCETVEGNSPGFAIPSMLAAPKPMNLAPNPSIFAPLPIMSPRPSMPLKEHATDETSSFGGNIFEGLKPIEPMKEDPFRLTAFQGYNPKMLIPTTTPDPFPKLLPSPEFDSKPHQLPSSVSSIHQPQNIFTNNFNQNLNPNQNPNQNQGDLLSKFATNPVIEQQLRQLANRFGFDTNKVPDSGTMDVIKRIFGNKLFGNLPMNFASGVETKPPQQLPNLPEGIKPIKPVNVDSQEFEKVYKTETMKKIIPSFVSSQKINGELLKNIANFIPPPKNIDDRDTVLAKENLDFAFINSLNG</sequence>
<dbReference type="Proteomes" id="UP000887576">
    <property type="component" value="Unplaced"/>
</dbReference>
<proteinExistence type="predicted"/>
<evidence type="ECO:0000313" key="2">
    <source>
        <dbReference type="WBParaSite" id="JU765_v2.g11516.t1"/>
    </source>
</evidence>
<evidence type="ECO:0000313" key="1">
    <source>
        <dbReference type="Proteomes" id="UP000887576"/>
    </source>
</evidence>
<dbReference type="WBParaSite" id="JU765_v2.g11516.t1">
    <property type="protein sequence ID" value="JU765_v2.g11516.t1"/>
    <property type="gene ID" value="JU765_v2.g11516"/>
</dbReference>
<protein>
    <submittedName>
        <fullName evidence="2">MAM domain-containing protein</fullName>
    </submittedName>
</protein>
<name>A0AC34PZK8_9BILA</name>
<reference evidence="2" key="1">
    <citation type="submission" date="2022-11" db="UniProtKB">
        <authorList>
            <consortium name="WormBaseParasite"/>
        </authorList>
    </citation>
    <scope>IDENTIFICATION</scope>
</reference>
<organism evidence="1 2">
    <name type="scientific">Panagrolaimus sp. JU765</name>
    <dbReference type="NCBI Taxonomy" id="591449"/>
    <lineage>
        <taxon>Eukaryota</taxon>
        <taxon>Metazoa</taxon>
        <taxon>Ecdysozoa</taxon>
        <taxon>Nematoda</taxon>
        <taxon>Chromadorea</taxon>
        <taxon>Rhabditida</taxon>
        <taxon>Tylenchina</taxon>
        <taxon>Panagrolaimomorpha</taxon>
        <taxon>Panagrolaimoidea</taxon>
        <taxon>Panagrolaimidae</taxon>
        <taxon>Panagrolaimus</taxon>
    </lineage>
</organism>